<reference evidence="5" key="1">
    <citation type="journal article" date="2018" name="Front. Microbiol.">
        <title>Genome-Based Analysis Reveals the Taxonomy and Diversity of the Family Idiomarinaceae.</title>
        <authorList>
            <person name="Liu Y."/>
            <person name="Lai Q."/>
            <person name="Shao Z."/>
        </authorList>
    </citation>
    <scope>NUCLEOTIDE SEQUENCE [LARGE SCALE GENOMIC DNA]</scope>
    <source>
        <strain evidence="5">R22</strain>
    </source>
</reference>
<proteinExistence type="predicted"/>
<feature type="domain" description="Bacterial repeat" evidence="3">
    <location>
        <begin position="190"/>
        <end position="260"/>
    </location>
</feature>
<evidence type="ECO:0000313" key="5">
    <source>
        <dbReference type="Proteomes" id="UP000288058"/>
    </source>
</evidence>
<dbReference type="PANTHER" id="PTHR46580">
    <property type="entry name" value="SENSOR KINASE-RELATED"/>
    <property type="match status" value="1"/>
</dbReference>
<dbReference type="OrthoDB" id="6396340at2"/>
<dbReference type="Pfam" id="PF13517">
    <property type="entry name" value="FG-GAP_3"/>
    <property type="match status" value="1"/>
</dbReference>
<keyword evidence="1 2" id="KW-0732">Signal</keyword>
<evidence type="ECO:0000259" key="3">
    <source>
        <dbReference type="Pfam" id="PF18998"/>
    </source>
</evidence>
<protein>
    <recommendedName>
        <fullName evidence="3">Bacterial repeat domain-containing protein</fullName>
    </recommendedName>
</protein>
<dbReference type="InterPro" id="IPR028994">
    <property type="entry name" value="Integrin_alpha_N"/>
</dbReference>
<accession>A0A432Z1M2</accession>
<evidence type="ECO:0000256" key="2">
    <source>
        <dbReference type="SAM" id="SignalP"/>
    </source>
</evidence>
<dbReference type="SUPFAM" id="SSF69318">
    <property type="entry name" value="Integrin alpha N-terminal domain"/>
    <property type="match status" value="1"/>
</dbReference>
<feature type="signal peptide" evidence="2">
    <location>
        <begin position="1"/>
        <end position="21"/>
    </location>
</feature>
<dbReference type="InterPro" id="IPR013517">
    <property type="entry name" value="FG-GAP"/>
</dbReference>
<dbReference type="Proteomes" id="UP000288058">
    <property type="component" value="Unassembled WGS sequence"/>
</dbReference>
<dbReference type="InterPro" id="IPR044060">
    <property type="entry name" value="Bacterial_rp_domain"/>
</dbReference>
<comment type="caution">
    <text evidence="4">The sequence shown here is derived from an EMBL/GenBank/DDBJ whole genome shotgun (WGS) entry which is preliminary data.</text>
</comment>
<dbReference type="RefSeq" id="WP_126780649.1">
    <property type="nucleotide sequence ID" value="NZ_PIQC01000003.1"/>
</dbReference>
<dbReference type="PANTHER" id="PTHR46580:SF4">
    <property type="entry name" value="ATP_GTP-BINDING PROTEIN"/>
    <property type="match status" value="1"/>
</dbReference>
<dbReference type="AlphaFoldDB" id="A0A432Z1M2"/>
<name>A0A432Z1M2_9GAMM</name>
<evidence type="ECO:0000256" key="1">
    <source>
        <dbReference type="ARBA" id="ARBA00022729"/>
    </source>
</evidence>
<dbReference type="Gene3D" id="2.130.10.130">
    <property type="entry name" value="Integrin alpha, N-terminal"/>
    <property type="match status" value="1"/>
</dbReference>
<gene>
    <name evidence="4" type="ORF">CWI78_04415</name>
</gene>
<dbReference type="EMBL" id="PIQC01000003">
    <property type="protein sequence ID" value="RUO71765.1"/>
    <property type="molecule type" value="Genomic_DNA"/>
</dbReference>
<feature type="chain" id="PRO_5019366015" description="Bacterial repeat domain-containing protein" evidence="2">
    <location>
        <begin position="22"/>
        <end position="790"/>
    </location>
</feature>
<evidence type="ECO:0000313" key="4">
    <source>
        <dbReference type="EMBL" id="RUO71765.1"/>
    </source>
</evidence>
<sequence>MKNVNHLLFITLLASSWAALAQQEEERGSVLTTLLAAISAPQTYAVTTDFNPGGHLSPATQNMEQGQRARFGITTNPGYELADISGCNGELLEGDYVTAPIEGSCQVSATFLPKQDFIAISTLHNEGGDVRPDEVAVSPGETFTFDVTTQSGFSVESASGCGGTYSSGEYTTGPINESCDVRVNFAVSEYQVTSRVIGNGSVSPGTESVIHGNRAEFTVAPGDGYYTDSVTGCGGQLDGNRYVTDYLTGDCEVTAEFTENAPGSVVVYSDLGNGSDVNEGRWLYVGVENISTRIEFSGLDAFGEVERIDDFSAWLKMPWVEDDAEFDVELTSENFSETVKVNVRDHVREPFWVFARHKEPFFRMMNPDFASFLSDYYVTDLNADGRDDLVLGGPSWDSGDNYGGWSGEFTEFEVYLNTEQGFVLAPNAVLGDQPLPEMVHFIRFLHADFTGNRFTDLLLYGTGLDTEEGTGDRAHLITRNAQYQYSLADDKLNFDTPGFYHSGGAGDIDGDGDVDIVLTQSWFHDGIPSDEIIVALENDGEGNFTKNNDVVPAGLKSGDNGFLFFKTLLSDYNGSGCDDLLLTAKEWFHASIVSANYCEGQFTDPGSPYPQVSDAVIPLPGVEDFGMPNALVERYLNDDEHVDLIVARSDDYVGNYLQVLLGHGDGSFTDATDDYVLAQSPQSEGNDPAWNQMKTVDFDNDGKLDIMLTTGNPLDRPQAWDMLWRGTANGFTLVDTEFENVDGALIVMDANNDGHDDIVVRKVVNFGRENQTIEYYLLENISEIAKPERP</sequence>
<organism evidence="4 5">
    <name type="scientific">Idiomarina ramblicola</name>
    <dbReference type="NCBI Taxonomy" id="263724"/>
    <lineage>
        <taxon>Bacteria</taxon>
        <taxon>Pseudomonadati</taxon>
        <taxon>Pseudomonadota</taxon>
        <taxon>Gammaproteobacteria</taxon>
        <taxon>Alteromonadales</taxon>
        <taxon>Idiomarinaceae</taxon>
        <taxon>Idiomarina</taxon>
    </lineage>
</organism>
<dbReference type="Pfam" id="PF18998">
    <property type="entry name" value="Flg_new_2"/>
    <property type="match status" value="1"/>
</dbReference>
<keyword evidence="5" id="KW-1185">Reference proteome</keyword>